<dbReference type="EMBL" id="JRLV01000015">
    <property type="protein sequence ID" value="KGO79678.1"/>
    <property type="molecule type" value="Genomic_DNA"/>
</dbReference>
<name>A0A0A2LKJ5_9FLAO</name>
<accession>A0A0A2LKJ5</accession>
<evidence type="ECO:0000313" key="8">
    <source>
        <dbReference type="EMBL" id="KGO79678.1"/>
    </source>
</evidence>
<dbReference type="PANTHER" id="PTHR30606:SF10">
    <property type="entry name" value="PHOSPHATIDYLINOSITOL MANNOSIDE ACYLTRANSFERASE"/>
    <property type="match status" value="1"/>
</dbReference>
<dbReference type="GO" id="GO:0016746">
    <property type="term" value="F:acyltransferase activity"/>
    <property type="evidence" value="ECO:0007669"/>
    <property type="project" value="UniProtKB-KW"/>
</dbReference>
<sequence>MQFLAYIIAYPILWLISILPFRLLYLLSDFAYVLVYHVVGYRKKTVRLNLALCLPELTEAQRKKTEKEFYRHFCDTIFEMAKTMTISDKEIEKRFVFENIELVNEYEKQGKSIAMFIGHYGSYEWLLAMNRHFKTHKGFGIYKKLANPYFDKMVRQLRGRLGAELIDTKESVPVMKNNARQGILGVYGFISDQSPKIYRVPYWGKFFGMEVPVHGGAELLTKKLDMNVIYVKGEKIKRGHYKATFIPYEGNPKEVPNFGLTDIFLRMLEDQIREAPAYYLWTHKRFKNRRNDPPGYPPKA</sequence>
<organism evidence="8 9">
    <name type="scientific">Flavobacterium beibuense F44-8</name>
    <dbReference type="NCBI Taxonomy" id="1406840"/>
    <lineage>
        <taxon>Bacteria</taxon>
        <taxon>Pseudomonadati</taxon>
        <taxon>Bacteroidota</taxon>
        <taxon>Flavobacteriia</taxon>
        <taxon>Flavobacteriales</taxon>
        <taxon>Flavobacteriaceae</taxon>
        <taxon>Flavobacterium</taxon>
    </lineage>
</organism>
<keyword evidence="9" id="KW-1185">Reference proteome</keyword>
<dbReference type="Pfam" id="PF03279">
    <property type="entry name" value="Lip_A_acyltrans"/>
    <property type="match status" value="1"/>
</dbReference>
<protein>
    <submittedName>
        <fullName evidence="8">Lipid A biosynthesis acyltransferase</fullName>
    </submittedName>
</protein>
<keyword evidence="4 8" id="KW-0808">Transferase</keyword>
<keyword evidence="5 7" id="KW-0472">Membrane</keyword>
<evidence type="ECO:0000256" key="1">
    <source>
        <dbReference type="ARBA" id="ARBA00004533"/>
    </source>
</evidence>
<evidence type="ECO:0000313" key="9">
    <source>
        <dbReference type="Proteomes" id="UP000030129"/>
    </source>
</evidence>
<dbReference type="GO" id="GO:0009247">
    <property type="term" value="P:glycolipid biosynthetic process"/>
    <property type="evidence" value="ECO:0007669"/>
    <property type="project" value="UniProtKB-ARBA"/>
</dbReference>
<keyword evidence="7" id="KW-0812">Transmembrane</keyword>
<keyword evidence="6 8" id="KW-0012">Acyltransferase</keyword>
<dbReference type="PANTHER" id="PTHR30606">
    <property type="entry name" value="LIPID A BIOSYNTHESIS LAUROYL ACYLTRANSFERASE"/>
    <property type="match status" value="1"/>
</dbReference>
<keyword evidence="3" id="KW-0997">Cell inner membrane</keyword>
<proteinExistence type="predicted"/>
<feature type="transmembrane region" description="Helical" evidence="7">
    <location>
        <begin position="12"/>
        <end position="39"/>
    </location>
</feature>
<comment type="subcellular location">
    <subcellularLocation>
        <location evidence="1">Cell inner membrane</location>
    </subcellularLocation>
</comment>
<dbReference type="AlphaFoldDB" id="A0A0A2LKJ5"/>
<evidence type="ECO:0000256" key="4">
    <source>
        <dbReference type="ARBA" id="ARBA00022679"/>
    </source>
</evidence>
<evidence type="ECO:0000256" key="5">
    <source>
        <dbReference type="ARBA" id="ARBA00023136"/>
    </source>
</evidence>
<dbReference type="GO" id="GO:0005886">
    <property type="term" value="C:plasma membrane"/>
    <property type="evidence" value="ECO:0007669"/>
    <property type="project" value="UniProtKB-SubCell"/>
</dbReference>
<keyword evidence="7" id="KW-1133">Transmembrane helix</keyword>
<dbReference type="InterPro" id="IPR004960">
    <property type="entry name" value="LipA_acyltrans"/>
</dbReference>
<dbReference type="eggNOG" id="COG1560">
    <property type="taxonomic scope" value="Bacteria"/>
</dbReference>
<keyword evidence="2" id="KW-1003">Cell membrane</keyword>
<dbReference type="RefSeq" id="WP_035134721.1">
    <property type="nucleotide sequence ID" value="NZ_JRLV01000015.1"/>
</dbReference>
<dbReference type="STRING" id="1406840.Q763_12570"/>
<evidence type="ECO:0000256" key="3">
    <source>
        <dbReference type="ARBA" id="ARBA00022519"/>
    </source>
</evidence>
<evidence type="ECO:0000256" key="6">
    <source>
        <dbReference type="ARBA" id="ARBA00023315"/>
    </source>
</evidence>
<comment type="caution">
    <text evidence="8">The sequence shown here is derived from an EMBL/GenBank/DDBJ whole genome shotgun (WGS) entry which is preliminary data.</text>
</comment>
<dbReference type="Proteomes" id="UP000030129">
    <property type="component" value="Unassembled WGS sequence"/>
</dbReference>
<dbReference type="CDD" id="cd07984">
    <property type="entry name" value="LPLAT_LABLAT-like"/>
    <property type="match status" value="1"/>
</dbReference>
<evidence type="ECO:0000256" key="7">
    <source>
        <dbReference type="SAM" id="Phobius"/>
    </source>
</evidence>
<gene>
    <name evidence="8" type="ORF">Q763_12570</name>
</gene>
<evidence type="ECO:0000256" key="2">
    <source>
        <dbReference type="ARBA" id="ARBA00022475"/>
    </source>
</evidence>
<reference evidence="8 9" key="1">
    <citation type="submission" date="2013-09" db="EMBL/GenBank/DDBJ databases">
        <authorList>
            <person name="Zeng Z."/>
            <person name="Chen C."/>
        </authorList>
    </citation>
    <scope>NUCLEOTIDE SEQUENCE [LARGE SCALE GENOMIC DNA]</scope>
    <source>
        <strain evidence="8 9">F44-8</strain>
    </source>
</reference>